<name>A0A0D2J467_9EURO</name>
<feature type="compositionally biased region" description="Basic and acidic residues" evidence="2">
    <location>
        <begin position="438"/>
        <end position="456"/>
    </location>
</feature>
<dbReference type="Proteomes" id="UP000053617">
    <property type="component" value="Unassembled WGS sequence"/>
</dbReference>
<feature type="compositionally biased region" description="Low complexity" evidence="2">
    <location>
        <begin position="394"/>
        <end position="407"/>
    </location>
</feature>
<evidence type="ECO:0000256" key="2">
    <source>
        <dbReference type="SAM" id="MobiDB-lite"/>
    </source>
</evidence>
<keyword evidence="1" id="KW-0175">Coiled coil</keyword>
<keyword evidence="4" id="KW-1185">Reference proteome</keyword>
<feature type="coiled-coil region" evidence="1">
    <location>
        <begin position="59"/>
        <end position="118"/>
    </location>
</feature>
<dbReference type="RefSeq" id="XP_013270941.1">
    <property type="nucleotide sequence ID" value="XM_013415487.1"/>
</dbReference>
<reference evidence="3 4" key="1">
    <citation type="submission" date="2015-01" db="EMBL/GenBank/DDBJ databases">
        <title>The Genome Sequence of Rhinocladiella mackenzie CBS 650.93.</title>
        <authorList>
            <consortium name="The Broad Institute Genomics Platform"/>
            <person name="Cuomo C."/>
            <person name="de Hoog S."/>
            <person name="Gorbushina A."/>
            <person name="Stielow B."/>
            <person name="Teixiera M."/>
            <person name="Abouelleil A."/>
            <person name="Chapman S.B."/>
            <person name="Priest M."/>
            <person name="Young S.K."/>
            <person name="Wortman J."/>
            <person name="Nusbaum C."/>
            <person name="Birren B."/>
        </authorList>
    </citation>
    <scope>NUCLEOTIDE SEQUENCE [LARGE SCALE GENOMIC DNA]</scope>
    <source>
        <strain evidence="3 4">CBS 650.93</strain>
    </source>
</reference>
<organism evidence="3 4">
    <name type="scientific">Rhinocladiella mackenziei CBS 650.93</name>
    <dbReference type="NCBI Taxonomy" id="1442369"/>
    <lineage>
        <taxon>Eukaryota</taxon>
        <taxon>Fungi</taxon>
        <taxon>Dikarya</taxon>
        <taxon>Ascomycota</taxon>
        <taxon>Pezizomycotina</taxon>
        <taxon>Eurotiomycetes</taxon>
        <taxon>Chaetothyriomycetidae</taxon>
        <taxon>Chaetothyriales</taxon>
        <taxon>Herpotrichiellaceae</taxon>
        <taxon>Rhinocladiella</taxon>
    </lineage>
</organism>
<feature type="region of interest" description="Disordered" evidence="2">
    <location>
        <begin position="297"/>
        <end position="318"/>
    </location>
</feature>
<gene>
    <name evidence="3" type="ORF">Z518_07358</name>
</gene>
<feature type="compositionally biased region" description="Polar residues" evidence="2">
    <location>
        <begin position="408"/>
        <end position="422"/>
    </location>
</feature>
<feature type="region of interest" description="Disordered" evidence="2">
    <location>
        <begin position="507"/>
        <end position="532"/>
    </location>
</feature>
<dbReference type="GeneID" id="25295429"/>
<dbReference type="AlphaFoldDB" id="A0A0D2J467"/>
<evidence type="ECO:0000313" key="4">
    <source>
        <dbReference type="Proteomes" id="UP000053617"/>
    </source>
</evidence>
<feature type="region of interest" description="Disordered" evidence="2">
    <location>
        <begin position="209"/>
        <end position="231"/>
    </location>
</feature>
<sequence length="532" mass="59121">MEAELSYMSYAEIAQSVKSTQLELAYERSLREAERIYEEERVRALNVQLLLFEDENDSLQEHAAQNEDHQASLEETNEELRVHVSEVEAELRQTQMDLRARQRDLDHLKAEVHALNAASADATKILSEKLALARELNTLKPELEHLKSQTCTHQKLLSEKLALQRELSSIQVELETEKRTVQRIKTQEKASAREESALTTEIEELKKELAKSHREAQKSDRENRKRAAEWEAEKEVLEGKLDAFRNKLRSTKDQLTEAHEEIEKLQASQMAQSAEMTKARLSGATVANSKKRNVARFDPDMTIGTPGQRGPVAKKQRVSVNVGDKSTFSITPFLNRTLSILPESPGGEEVEPQKKVVKKGKQQRDEAVGDADADAAAAPKVKAIKSKLEKPSIAKKSTAVATKTKTSQPLKESTPSKANTVVTKPPLSKLVEEGSNMESDRDDAGAHVNENDDKETTGQTENTETANQDTTEPAKRTSIFDDAPASKVRGLGRGAASVMGRINLKAKPVGKGKPLTEFSPLKKDRRTASILE</sequence>
<dbReference type="HOGENOM" id="CLU_047840_0_0_1"/>
<proteinExistence type="predicted"/>
<dbReference type="EMBL" id="KN847479">
    <property type="protein sequence ID" value="KIX03805.1"/>
    <property type="molecule type" value="Genomic_DNA"/>
</dbReference>
<evidence type="ECO:0000256" key="1">
    <source>
        <dbReference type="SAM" id="Coils"/>
    </source>
</evidence>
<accession>A0A0D2J467</accession>
<protein>
    <submittedName>
        <fullName evidence="3">Uncharacterized protein</fullName>
    </submittedName>
</protein>
<dbReference type="OrthoDB" id="20105at2759"/>
<evidence type="ECO:0000313" key="3">
    <source>
        <dbReference type="EMBL" id="KIX03805.1"/>
    </source>
</evidence>
<feature type="region of interest" description="Disordered" evidence="2">
    <location>
        <begin position="341"/>
        <end position="486"/>
    </location>
</feature>
<feature type="compositionally biased region" description="Polar residues" evidence="2">
    <location>
        <begin position="457"/>
        <end position="471"/>
    </location>
</feature>
<dbReference type="VEuPathDB" id="FungiDB:Z518_07358"/>
<dbReference type="STRING" id="1442369.A0A0D2J467"/>